<reference evidence="1 2" key="1">
    <citation type="submission" date="2014-12" db="EMBL/GenBank/DDBJ databases">
        <title>Complete genome sequences of three Vibrio cholerae specific bacteriophages.</title>
        <authorList>
            <person name="Bhandare S.G."/>
            <person name="Warry A."/>
            <person name="Emes R.D."/>
            <person name="Hooton S.P.T."/>
            <person name="Barrow P.A."/>
            <person name="Atterbury R.J."/>
        </authorList>
    </citation>
    <scope>NUCLEOTIDE SEQUENCE [LARGE SCALE GENOMIC DNA]</scope>
</reference>
<dbReference type="Proteomes" id="UP000031803">
    <property type="component" value="Segment"/>
</dbReference>
<name>A0A0B5HDY9_9CAUD</name>
<accession>A0A0B5HDY9</accession>
<evidence type="ECO:0000313" key="2">
    <source>
        <dbReference type="Proteomes" id="UP000031803"/>
    </source>
</evidence>
<protein>
    <submittedName>
        <fullName evidence="1">PF11753 family protein</fullName>
    </submittedName>
</protein>
<keyword evidence="2" id="KW-1185">Reference proteome</keyword>
<dbReference type="EMBL" id="KP280062">
    <property type="protein sequence ID" value="AJF40705.1"/>
    <property type="molecule type" value="Genomic_DNA"/>
</dbReference>
<gene>
    <name evidence="1" type="ORF">SBVP1_0047</name>
</gene>
<dbReference type="RefSeq" id="YP_009198565.1">
    <property type="nucleotide sequence ID" value="NC_028799.1"/>
</dbReference>
<dbReference type="KEGG" id="vg:26625643"/>
<evidence type="ECO:0000313" key="1">
    <source>
        <dbReference type="EMBL" id="AJF40705.1"/>
    </source>
</evidence>
<dbReference type="GeneID" id="26625643"/>
<dbReference type="Pfam" id="PF11753">
    <property type="entry name" value="DUF3310"/>
    <property type="match status" value="1"/>
</dbReference>
<proteinExistence type="predicted"/>
<dbReference type="OrthoDB" id="32583at10239"/>
<sequence length="97" mass="11514">MNTDYIETKNTEFHSKHYETQGIEPIEYISSNKLDFNRGSIVKYAHRAGDKAGQEVLDIKKIIDYAMLLGFQESIQINREDIIQLVNYRFDWIEKRK</sequence>
<dbReference type="InterPro" id="IPR021739">
    <property type="entry name" value="SaV-like"/>
</dbReference>
<organism evidence="1 2">
    <name type="scientific">Vibrio phage phi 1</name>
    <dbReference type="NCBI Taxonomy" id="1589297"/>
    <lineage>
        <taxon>Viruses</taxon>
        <taxon>Duplodnaviria</taxon>
        <taxon>Heunggongvirae</taxon>
        <taxon>Uroviricota</taxon>
        <taxon>Caudoviricetes</taxon>
        <taxon>Schitoviridae</taxon>
        <taxon>Pacinivirus</taxon>
        <taxon>Pacinivirus phi1</taxon>
    </lineage>
</organism>